<evidence type="ECO:0000256" key="1">
    <source>
        <dbReference type="SAM" id="SignalP"/>
    </source>
</evidence>
<reference evidence="3 4" key="1">
    <citation type="submission" date="2024-05" db="EMBL/GenBank/DDBJ databases">
        <authorList>
            <person name="Park S."/>
        </authorList>
    </citation>
    <scope>NUCLEOTIDE SEQUENCE [LARGE SCALE GENOMIC DNA]</scope>
    <source>
        <strain evidence="3 4">DGU5</strain>
    </source>
</reference>
<dbReference type="Gene3D" id="2.30.40.10">
    <property type="entry name" value="Urease, subunit C, domain 1"/>
    <property type="match status" value="1"/>
</dbReference>
<dbReference type="EC" id="3.5.-.-" evidence="3"/>
<dbReference type="Proteomes" id="UP001484535">
    <property type="component" value="Unassembled WGS sequence"/>
</dbReference>
<organism evidence="3 4">
    <name type="scientific">Aurantiacibacter flavus</name>
    <dbReference type="NCBI Taxonomy" id="3145232"/>
    <lineage>
        <taxon>Bacteria</taxon>
        <taxon>Pseudomonadati</taxon>
        <taxon>Pseudomonadota</taxon>
        <taxon>Alphaproteobacteria</taxon>
        <taxon>Sphingomonadales</taxon>
        <taxon>Erythrobacteraceae</taxon>
        <taxon>Aurantiacibacter</taxon>
    </lineage>
</organism>
<dbReference type="EMBL" id="JBDLBR010000002">
    <property type="protein sequence ID" value="MEN7536729.1"/>
    <property type="molecule type" value="Genomic_DNA"/>
</dbReference>
<dbReference type="InterPro" id="IPR032466">
    <property type="entry name" value="Metal_Hydrolase"/>
</dbReference>
<dbReference type="Gene3D" id="3.20.20.140">
    <property type="entry name" value="Metal-dependent hydrolases"/>
    <property type="match status" value="1"/>
</dbReference>
<feature type="chain" id="PRO_5047457501" evidence="1">
    <location>
        <begin position="25"/>
        <end position="577"/>
    </location>
</feature>
<protein>
    <submittedName>
        <fullName evidence="3">Amidohydrolase</fullName>
        <ecNumber evidence="3">3.5.-.-</ecNumber>
    </submittedName>
</protein>
<evidence type="ECO:0000259" key="2">
    <source>
        <dbReference type="Pfam" id="PF07969"/>
    </source>
</evidence>
<dbReference type="InterPro" id="IPR011059">
    <property type="entry name" value="Metal-dep_hydrolase_composite"/>
</dbReference>
<feature type="domain" description="Amidohydrolase 3" evidence="2">
    <location>
        <begin position="78"/>
        <end position="563"/>
    </location>
</feature>
<evidence type="ECO:0000313" key="4">
    <source>
        <dbReference type="Proteomes" id="UP001484535"/>
    </source>
</evidence>
<dbReference type="PANTHER" id="PTHR22642:SF2">
    <property type="entry name" value="PROTEIN LONG AFTER FAR-RED 3"/>
    <property type="match status" value="1"/>
</dbReference>
<name>A0ABV0CV43_9SPHN</name>
<keyword evidence="1" id="KW-0732">Signal</keyword>
<dbReference type="SUPFAM" id="SSF51556">
    <property type="entry name" value="Metallo-dependent hydrolases"/>
    <property type="match status" value="1"/>
</dbReference>
<gene>
    <name evidence="3" type="ORF">ABDJ38_06050</name>
</gene>
<dbReference type="Pfam" id="PF07969">
    <property type="entry name" value="Amidohydro_3"/>
    <property type="match status" value="1"/>
</dbReference>
<dbReference type="PANTHER" id="PTHR22642">
    <property type="entry name" value="IMIDAZOLONEPROPIONASE"/>
    <property type="match status" value="1"/>
</dbReference>
<sequence length="577" mass="60761">MTKNISSLAATLCLTVCWSGSAAAQQDLAIDPNSSLVIVNGRVMTPGGFEEAVAIENGIIVSVGSTDEVMRQAQSGVRVLDAEGGAVLPGLHDLHVHSIGGGMAQTSCGFRPAAPPEEIQQAVAACVAQVEEGHWVQGGNWIGNVFAEGEQTKALLDEVSPKNPVLLFDESHHSAWVNSAALVAAGVNADTPDPVNGKIERGADGEPTGVLREAAMGLVSGVIPPPTTAEMAAALGIATDLMLSYGVTSYTDAGLDPISMQVISDATRSGAVKNRIRGCMMWNPNAPDGGQAALALIASRHRYATDRFQPDCVKTGLDGVPTESHTAAMLEPYAHSEETGMNSIAPDVLFPAVIDFDRQGLHVKFHAAGDAAVRNAINAIEAARTTNGLGGPFHDVAHASFVSPADVARVTELNASWEFSPYIWYPSTITRDIVVAIGPERMERWIPIADALDAGGLVGAGSDWSVVPSIDPWLAMETMVTRQLPGGSEEALGASQAVSLEQALQIFTLNGARIMGHADEVGTIEPGKYADIFVTQQNPFTLPITQLHEVEVRWTFVEGELVYDSETPPASLEGVNR</sequence>
<comment type="caution">
    <text evidence="3">The sequence shown here is derived from an EMBL/GenBank/DDBJ whole genome shotgun (WGS) entry which is preliminary data.</text>
</comment>
<evidence type="ECO:0000313" key="3">
    <source>
        <dbReference type="EMBL" id="MEN7536729.1"/>
    </source>
</evidence>
<dbReference type="Gene3D" id="3.10.310.70">
    <property type="match status" value="1"/>
</dbReference>
<dbReference type="InterPro" id="IPR013108">
    <property type="entry name" value="Amidohydro_3"/>
</dbReference>
<proteinExistence type="predicted"/>
<keyword evidence="4" id="KW-1185">Reference proteome</keyword>
<feature type="signal peptide" evidence="1">
    <location>
        <begin position="1"/>
        <end position="24"/>
    </location>
</feature>
<accession>A0ABV0CV43</accession>
<dbReference type="SUPFAM" id="SSF51338">
    <property type="entry name" value="Composite domain of metallo-dependent hydrolases"/>
    <property type="match status" value="1"/>
</dbReference>
<dbReference type="GO" id="GO:0016787">
    <property type="term" value="F:hydrolase activity"/>
    <property type="evidence" value="ECO:0007669"/>
    <property type="project" value="UniProtKB-KW"/>
</dbReference>
<dbReference type="InterPro" id="IPR033932">
    <property type="entry name" value="YtcJ-like"/>
</dbReference>
<keyword evidence="3" id="KW-0378">Hydrolase</keyword>
<dbReference type="CDD" id="cd01300">
    <property type="entry name" value="YtcJ_like"/>
    <property type="match status" value="1"/>
</dbReference>
<dbReference type="RefSeq" id="WP_346784182.1">
    <property type="nucleotide sequence ID" value="NZ_JBDLBR010000002.1"/>
</dbReference>